<dbReference type="EMBL" id="JAGSPJ010000005">
    <property type="protein sequence ID" value="MBR7801038.1"/>
    <property type="molecule type" value="Genomic_DNA"/>
</dbReference>
<protein>
    <submittedName>
        <fullName evidence="1">Uncharacterized protein</fullName>
    </submittedName>
</protein>
<evidence type="ECO:0000313" key="1">
    <source>
        <dbReference type="EMBL" id="MBR7801038.1"/>
    </source>
</evidence>
<organism evidence="1 2">
    <name type="scientific">Undibacterium fentianense</name>
    <dbReference type="NCBI Taxonomy" id="2828728"/>
    <lineage>
        <taxon>Bacteria</taxon>
        <taxon>Pseudomonadati</taxon>
        <taxon>Pseudomonadota</taxon>
        <taxon>Betaproteobacteria</taxon>
        <taxon>Burkholderiales</taxon>
        <taxon>Oxalobacteraceae</taxon>
        <taxon>Undibacterium</taxon>
    </lineage>
</organism>
<keyword evidence="2" id="KW-1185">Reference proteome</keyword>
<dbReference type="AlphaFoldDB" id="A0A941E9E8"/>
<comment type="caution">
    <text evidence="1">The sequence shown here is derived from an EMBL/GenBank/DDBJ whole genome shotgun (WGS) entry which is preliminary data.</text>
</comment>
<proteinExistence type="predicted"/>
<reference evidence="1" key="1">
    <citation type="submission" date="2021-04" db="EMBL/GenBank/DDBJ databases">
        <title>novel species isolated from subtropical streams in China.</title>
        <authorList>
            <person name="Lu H."/>
        </authorList>
    </citation>
    <scope>NUCLEOTIDE SEQUENCE</scope>
    <source>
        <strain evidence="1">FT137W</strain>
    </source>
</reference>
<dbReference type="RefSeq" id="WP_212676144.1">
    <property type="nucleotide sequence ID" value="NZ_JAGSPJ010000005.1"/>
</dbReference>
<sequence length="138" mass="15861">MSSYYLNEGRKQEQWELSDIEIDGDHLSAKVAMRSMYTSDTDTGGFHLSIFSTLEFLSQLMIIYGHVWSGQSEKTKEAWMVESHTKTVRAIRRSSGIRVDMKVKAMRRRNASFYCIADFKISDDLDGLFEVSLKGFLV</sequence>
<dbReference type="Proteomes" id="UP000678545">
    <property type="component" value="Unassembled WGS sequence"/>
</dbReference>
<accession>A0A941E9E8</accession>
<evidence type="ECO:0000313" key="2">
    <source>
        <dbReference type="Proteomes" id="UP000678545"/>
    </source>
</evidence>
<gene>
    <name evidence="1" type="ORF">KDM90_13600</name>
</gene>
<name>A0A941E9E8_9BURK</name>